<name>A0A9W6VE34_9PSEU</name>
<feature type="transmembrane region" description="Helical" evidence="9">
    <location>
        <begin position="142"/>
        <end position="159"/>
    </location>
</feature>
<comment type="subcellular location">
    <subcellularLocation>
        <location evidence="1">Cell membrane</location>
        <topology evidence="1">Multi-pass membrane protein</topology>
    </subcellularLocation>
</comment>
<keyword evidence="3" id="KW-0328">Glycosyltransferase</keyword>
<evidence type="ECO:0000259" key="10">
    <source>
        <dbReference type="Pfam" id="PF13231"/>
    </source>
</evidence>
<keyword evidence="5 9" id="KW-0812">Transmembrane</keyword>
<dbReference type="GO" id="GO:0010041">
    <property type="term" value="P:response to iron(III) ion"/>
    <property type="evidence" value="ECO:0007669"/>
    <property type="project" value="TreeGrafter"/>
</dbReference>
<dbReference type="EMBL" id="BSTI01000010">
    <property type="protein sequence ID" value="GLY68018.1"/>
    <property type="molecule type" value="Genomic_DNA"/>
</dbReference>
<feature type="transmembrane region" description="Helical" evidence="9">
    <location>
        <begin position="390"/>
        <end position="409"/>
    </location>
</feature>
<evidence type="ECO:0000259" key="11">
    <source>
        <dbReference type="Pfam" id="PF24878"/>
    </source>
</evidence>
<feature type="domain" description="Glycosyltransferase RgtA/B/C/D-like" evidence="10">
    <location>
        <begin position="92"/>
        <end position="255"/>
    </location>
</feature>
<dbReference type="PANTHER" id="PTHR33908">
    <property type="entry name" value="MANNOSYLTRANSFERASE YKCB-RELATED"/>
    <property type="match status" value="1"/>
</dbReference>
<dbReference type="GO" id="GO:0009103">
    <property type="term" value="P:lipopolysaccharide biosynthetic process"/>
    <property type="evidence" value="ECO:0007669"/>
    <property type="project" value="UniProtKB-ARBA"/>
</dbReference>
<feature type="transmembrane region" description="Helical" evidence="9">
    <location>
        <begin position="200"/>
        <end position="229"/>
    </location>
</feature>
<evidence type="ECO:0000256" key="7">
    <source>
        <dbReference type="ARBA" id="ARBA00023136"/>
    </source>
</evidence>
<feature type="transmembrane region" description="Helical" evidence="9">
    <location>
        <begin position="416"/>
        <end position="435"/>
    </location>
</feature>
<gene>
    <name evidence="12" type="ORF">Atai01_46370</name>
</gene>
<dbReference type="Pfam" id="PF13231">
    <property type="entry name" value="PMT_2"/>
    <property type="match status" value="1"/>
</dbReference>
<evidence type="ECO:0000313" key="12">
    <source>
        <dbReference type="EMBL" id="GLY68018.1"/>
    </source>
</evidence>
<keyword evidence="13" id="KW-1185">Reference proteome</keyword>
<dbReference type="GO" id="GO:0016763">
    <property type="term" value="F:pentosyltransferase activity"/>
    <property type="evidence" value="ECO:0007669"/>
    <property type="project" value="TreeGrafter"/>
</dbReference>
<feature type="transmembrane region" description="Helical" evidence="9">
    <location>
        <begin position="105"/>
        <end position="130"/>
    </location>
</feature>
<keyword evidence="4" id="KW-0808">Transferase</keyword>
<dbReference type="AlphaFoldDB" id="A0A9W6VE34"/>
<keyword evidence="6 9" id="KW-1133">Transmembrane helix</keyword>
<evidence type="ECO:0000256" key="1">
    <source>
        <dbReference type="ARBA" id="ARBA00004651"/>
    </source>
</evidence>
<evidence type="ECO:0000256" key="9">
    <source>
        <dbReference type="SAM" id="Phobius"/>
    </source>
</evidence>
<evidence type="ECO:0000256" key="8">
    <source>
        <dbReference type="SAM" id="MobiDB-lite"/>
    </source>
</evidence>
<accession>A0A9W6VE34</accession>
<proteinExistence type="predicted"/>
<dbReference type="Proteomes" id="UP001165136">
    <property type="component" value="Unassembled WGS sequence"/>
</dbReference>
<dbReference type="InterPro" id="IPR056785">
    <property type="entry name" value="YkcA/B-like_C"/>
</dbReference>
<feature type="transmembrane region" description="Helical" evidence="9">
    <location>
        <begin position="241"/>
        <end position="262"/>
    </location>
</feature>
<feature type="transmembrane region" description="Helical" evidence="9">
    <location>
        <begin position="321"/>
        <end position="340"/>
    </location>
</feature>
<evidence type="ECO:0000256" key="2">
    <source>
        <dbReference type="ARBA" id="ARBA00022475"/>
    </source>
</evidence>
<feature type="compositionally biased region" description="Low complexity" evidence="8">
    <location>
        <begin position="10"/>
        <end position="22"/>
    </location>
</feature>
<sequence>MTDTVRSDDSTSSTTGPPGGSVATRPAGAGTTRGQRWALAAILLLALLVNVWGITTTGWSNSFYAAAVKSMLGDFTNFVFGSFDPAGVTTVDKPPMALWPQVVSAWIFGFHGWSLLLPQVVEACAAVFLLHRTVRRWAGENAALLAALVLAVTPVAVTVNRSNLPDTLLILFGVAAAYAVTRAVDKDASAGSATKWLAQAAFWIGCGFLTKMLAAWMLLPALVLAYLFGRDSTWRRRLTDLAVAAGVLLVSSLWWVVLTSLWPGDKPFIGGSEDGSVWNLVLGYNGLGMLFGQSTGGGTDGGAGGRPGLLRMFNLNNGGQISWLIPLALFALVVVVVAGARRALPAADEPTAGTDRTRRAGWLLWGCWLVVVLLVFSYQEVALPYYTIELAPAIAALTGAGLVVLWRYYQKPDGAGWLLLPAGIALTAVWAWVVISRDTSWQGWLRYAVAVVAAVAVLGLLAARRGSGALRRVAVLAGVVAVVLAPAVWSVTTALTAGKALATGDTFTAGPSQAVSLGAGAPGLPSGQQLMTIMRTGELPSGRRIGSADLSAEQRRMLDYVRRNSGDAEIKLAFEGGSVAASTYIIDSDTTVVGMGGFVGRDPVPMPNQLDQWQRDGRLAFVFSYSDIKMSFGPFGPGGTERTKWVLSHCTAVPASAYGGKTAAPGQGQLKIPNFLGSSADTLYDCTRR</sequence>
<dbReference type="RefSeq" id="WP_285488152.1">
    <property type="nucleotide sequence ID" value="NZ_BSTI01000010.1"/>
</dbReference>
<dbReference type="InterPro" id="IPR038731">
    <property type="entry name" value="RgtA/B/C-like"/>
</dbReference>
<evidence type="ECO:0000256" key="5">
    <source>
        <dbReference type="ARBA" id="ARBA00022692"/>
    </source>
</evidence>
<feature type="transmembrane region" description="Helical" evidence="9">
    <location>
        <begin position="473"/>
        <end position="491"/>
    </location>
</feature>
<feature type="region of interest" description="Disordered" evidence="8">
    <location>
        <begin position="1"/>
        <end position="29"/>
    </location>
</feature>
<evidence type="ECO:0000313" key="13">
    <source>
        <dbReference type="Proteomes" id="UP001165136"/>
    </source>
</evidence>
<feature type="transmembrane region" description="Helical" evidence="9">
    <location>
        <begin position="37"/>
        <end position="55"/>
    </location>
</feature>
<evidence type="ECO:0000256" key="4">
    <source>
        <dbReference type="ARBA" id="ARBA00022679"/>
    </source>
</evidence>
<keyword evidence="2" id="KW-1003">Cell membrane</keyword>
<feature type="transmembrane region" description="Helical" evidence="9">
    <location>
        <begin position="441"/>
        <end position="461"/>
    </location>
</feature>
<evidence type="ECO:0000256" key="3">
    <source>
        <dbReference type="ARBA" id="ARBA00022676"/>
    </source>
</evidence>
<dbReference type="Pfam" id="PF24878">
    <property type="entry name" value="YkcB_C"/>
    <property type="match status" value="1"/>
</dbReference>
<dbReference type="InterPro" id="IPR050297">
    <property type="entry name" value="LipidA_mod_glycosyltrf_83"/>
</dbReference>
<dbReference type="GO" id="GO:0005886">
    <property type="term" value="C:plasma membrane"/>
    <property type="evidence" value="ECO:0007669"/>
    <property type="project" value="UniProtKB-SubCell"/>
</dbReference>
<feature type="transmembrane region" description="Helical" evidence="9">
    <location>
        <begin position="360"/>
        <end position="378"/>
    </location>
</feature>
<comment type="caution">
    <text evidence="12">The sequence shown here is derived from an EMBL/GenBank/DDBJ whole genome shotgun (WGS) entry which is preliminary data.</text>
</comment>
<keyword evidence="7 9" id="KW-0472">Membrane</keyword>
<reference evidence="12" key="1">
    <citation type="submission" date="2023-03" db="EMBL/GenBank/DDBJ databases">
        <title>Amycolatopsis taiwanensis NBRC 103393.</title>
        <authorList>
            <person name="Ichikawa N."/>
            <person name="Sato H."/>
            <person name="Tonouchi N."/>
        </authorList>
    </citation>
    <scope>NUCLEOTIDE SEQUENCE</scope>
    <source>
        <strain evidence="12">NBRC 103393</strain>
    </source>
</reference>
<dbReference type="PANTHER" id="PTHR33908:SF3">
    <property type="entry name" value="UNDECAPRENYL PHOSPHATE-ALPHA-4-AMINO-4-DEOXY-L-ARABINOSE ARABINOSYL TRANSFERASE"/>
    <property type="match status" value="1"/>
</dbReference>
<organism evidence="12 13">
    <name type="scientific">Amycolatopsis taiwanensis</name>
    <dbReference type="NCBI Taxonomy" id="342230"/>
    <lineage>
        <taxon>Bacteria</taxon>
        <taxon>Bacillati</taxon>
        <taxon>Actinomycetota</taxon>
        <taxon>Actinomycetes</taxon>
        <taxon>Pseudonocardiales</taxon>
        <taxon>Pseudonocardiaceae</taxon>
        <taxon>Amycolatopsis</taxon>
    </lineage>
</organism>
<evidence type="ECO:0000256" key="6">
    <source>
        <dbReference type="ARBA" id="ARBA00022989"/>
    </source>
</evidence>
<protein>
    <submittedName>
        <fullName evidence="12">Membrane protein</fullName>
    </submittedName>
</protein>
<feature type="domain" description="Putative mannosyltransferase YkcA/B-like C-terminal" evidence="11">
    <location>
        <begin position="557"/>
        <end position="648"/>
    </location>
</feature>